<accession>A0A5B7FIT7</accession>
<evidence type="ECO:0000313" key="2">
    <source>
        <dbReference type="EMBL" id="MPC45437.1"/>
    </source>
</evidence>
<comment type="caution">
    <text evidence="2">The sequence shown here is derived from an EMBL/GenBank/DDBJ whole genome shotgun (WGS) entry which is preliminary data.</text>
</comment>
<dbReference type="Proteomes" id="UP000324222">
    <property type="component" value="Unassembled WGS sequence"/>
</dbReference>
<sequence>MRFHDNDASFHDNDAIPVSTITIRVSTIAMRFHDNDTSFHDSDPSYYQCVVHDAQRALFHGKLFRPVPSHPPPDPMDGALISPSGLH</sequence>
<organism evidence="2 3">
    <name type="scientific">Portunus trituberculatus</name>
    <name type="common">Swimming crab</name>
    <name type="synonym">Neptunus trituberculatus</name>
    <dbReference type="NCBI Taxonomy" id="210409"/>
    <lineage>
        <taxon>Eukaryota</taxon>
        <taxon>Metazoa</taxon>
        <taxon>Ecdysozoa</taxon>
        <taxon>Arthropoda</taxon>
        <taxon>Crustacea</taxon>
        <taxon>Multicrustacea</taxon>
        <taxon>Malacostraca</taxon>
        <taxon>Eumalacostraca</taxon>
        <taxon>Eucarida</taxon>
        <taxon>Decapoda</taxon>
        <taxon>Pleocyemata</taxon>
        <taxon>Brachyura</taxon>
        <taxon>Eubrachyura</taxon>
        <taxon>Portunoidea</taxon>
        <taxon>Portunidae</taxon>
        <taxon>Portuninae</taxon>
        <taxon>Portunus</taxon>
    </lineage>
</organism>
<feature type="region of interest" description="Disordered" evidence="1">
    <location>
        <begin position="65"/>
        <end position="87"/>
    </location>
</feature>
<evidence type="ECO:0000256" key="1">
    <source>
        <dbReference type="SAM" id="MobiDB-lite"/>
    </source>
</evidence>
<dbReference type="EMBL" id="VSRR010006730">
    <property type="protein sequence ID" value="MPC45437.1"/>
    <property type="molecule type" value="Genomic_DNA"/>
</dbReference>
<gene>
    <name evidence="2" type="ORF">E2C01_039136</name>
</gene>
<reference evidence="2 3" key="1">
    <citation type="submission" date="2019-05" db="EMBL/GenBank/DDBJ databases">
        <title>Another draft genome of Portunus trituberculatus and its Hox gene families provides insights of decapod evolution.</title>
        <authorList>
            <person name="Jeong J.-H."/>
            <person name="Song I."/>
            <person name="Kim S."/>
            <person name="Choi T."/>
            <person name="Kim D."/>
            <person name="Ryu S."/>
            <person name="Kim W."/>
        </authorList>
    </citation>
    <scope>NUCLEOTIDE SEQUENCE [LARGE SCALE GENOMIC DNA]</scope>
    <source>
        <tissue evidence="2">Muscle</tissue>
    </source>
</reference>
<proteinExistence type="predicted"/>
<dbReference type="AlphaFoldDB" id="A0A5B7FIT7"/>
<protein>
    <submittedName>
        <fullName evidence="2">Uncharacterized protein</fullName>
    </submittedName>
</protein>
<evidence type="ECO:0000313" key="3">
    <source>
        <dbReference type="Proteomes" id="UP000324222"/>
    </source>
</evidence>
<name>A0A5B7FIT7_PORTR</name>
<keyword evidence="3" id="KW-1185">Reference proteome</keyword>